<evidence type="ECO:0000256" key="2">
    <source>
        <dbReference type="ARBA" id="ARBA00022722"/>
    </source>
</evidence>
<reference evidence="9 10" key="1">
    <citation type="submission" date="2016-03" db="EMBL/GenBank/DDBJ databases">
        <title>Draft genome sequence of the Fonsecaea monophora CBS 269.37.</title>
        <authorList>
            <person name="Bombassaro A."/>
            <person name="Vinicius W.A."/>
            <person name="De Hoog S."/>
            <person name="Sun J."/>
            <person name="Souza E.M."/>
            <person name="Raittz R.T."/>
            <person name="Costa F."/>
            <person name="Leao A.C."/>
            <person name="Tadra-Sfeir M.Z."/>
            <person name="Baura V."/>
            <person name="Balsanelli E."/>
            <person name="Pedrosa F.O."/>
            <person name="Moreno L.F."/>
            <person name="Steffens M.B."/>
            <person name="Xi L."/>
            <person name="Bocca A.L."/>
            <person name="Felipe M.S."/>
            <person name="Teixeira M."/>
            <person name="Telles Filho F.Q."/>
            <person name="Azevedo C.M."/>
            <person name="Gomes R."/>
            <person name="Vicente V.A."/>
        </authorList>
    </citation>
    <scope>NUCLEOTIDE SEQUENCE [LARGE SCALE GENOMIC DNA]</scope>
    <source>
        <strain evidence="9 10">CBS 269.37</strain>
    </source>
</reference>
<evidence type="ECO:0000313" key="9">
    <source>
        <dbReference type="EMBL" id="OAG42942.1"/>
    </source>
</evidence>
<gene>
    <name evidence="9" type="ORF">AYO21_02893</name>
</gene>
<keyword evidence="5" id="KW-0378">Hydrolase</keyword>
<accession>A0A177FHQ9</accession>
<evidence type="ECO:0000256" key="7">
    <source>
        <dbReference type="ARBA" id="ARBA00023180"/>
    </source>
</evidence>
<keyword evidence="7" id="KW-0325">Glycoprotein</keyword>
<sequence length="408" mass="45785">MVWMPFRSSKALAGWLAGYMYLGGAELYSPATVFVFLTLTLGTCVSLRSKHINSTSTDVANLTMKARLLILLCLASKAFSWGELGHRTVGYLAQMYFTPEAENLFDELVHPTESFDISDGAVWADDWATQTRMPWSKPWHYIDAKDNPPKKCKVNFNADCDPDKKCIVTAIANMTKRVNNPRLKLGDQSNALKFLLHFLGDITQPLHTEQKCRGGTKLMVQWGAADSRKEDLHQVWDKLIIQKLRGYKKPRDADPDNEYDKQLSVKWAADLKKRLDVGRGGVDVSDQCTNITKAQECALAWASEANAFICTYVLKDVGINLGPDPCETCCNWEWRGPDDLSDAYYRGAVPIVEEQVAKAGWRLGQWINALAEQRVQMKRAGVEFGRSGGHGDEAMKVQMQPDQPKVET</sequence>
<protein>
    <submittedName>
        <fullName evidence="9">Uncharacterized protein</fullName>
    </submittedName>
</protein>
<proteinExistence type="inferred from homology"/>
<keyword evidence="2" id="KW-0540">Nuclease</keyword>
<dbReference type="Gene3D" id="1.10.575.10">
    <property type="entry name" value="P1 Nuclease"/>
    <property type="match status" value="1"/>
</dbReference>
<dbReference type="CDD" id="cd11010">
    <property type="entry name" value="S1-P1_nuclease"/>
    <property type="match status" value="1"/>
</dbReference>
<comment type="caution">
    <text evidence="9">The sequence shown here is derived from an EMBL/GenBank/DDBJ whole genome shotgun (WGS) entry which is preliminary data.</text>
</comment>
<dbReference type="Pfam" id="PF02265">
    <property type="entry name" value="S1-P1_nuclease"/>
    <property type="match status" value="1"/>
</dbReference>
<dbReference type="Proteomes" id="UP000077002">
    <property type="component" value="Unassembled WGS sequence"/>
</dbReference>
<dbReference type="GO" id="GO:0006308">
    <property type="term" value="P:DNA catabolic process"/>
    <property type="evidence" value="ECO:0007669"/>
    <property type="project" value="InterPro"/>
</dbReference>
<dbReference type="PANTHER" id="PTHR33146:SF26">
    <property type="entry name" value="ENDONUCLEASE 4"/>
    <property type="match status" value="1"/>
</dbReference>
<evidence type="ECO:0000256" key="4">
    <source>
        <dbReference type="ARBA" id="ARBA00022759"/>
    </source>
</evidence>
<evidence type="ECO:0000256" key="8">
    <source>
        <dbReference type="SAM" id="MobiDB-lite"/>
    </source>
</evidence>
<dbReference type="SUPFAM" id="SSF48537">
    <property type="entry name" value="Phospholipase C/P1 nuclease"/>
    <property type="match status" value="1"/>
</dbReference>
<evidence type="ECO:0000256" key="5">
    <source>
        <dbReference type="ARBA" id="ARBA00022801"/>
    </source>
</evidence>
<keyword evidence="3" id="KW-0479">Metal-binding</keyword>
<dbReference type="EMBL" id="LVKK01000013">
    <property type="protein sequence ID" value="OAG42942.1"/>
    <property type="molecule type" value="Genomic_DNA"/>
</dbReference>
<dbReference type="RefSeq" id="XP_022514894.1">
    <property type="nucleotide sequence ID" value="XM_022652869.1"/>
</dbReference>
<evidence type="ECO:0000313" key="10">
    <source>
        <dbReference type="Proteomes" id="UP000077002"/>
    </source>
</evidence>
<evidence type="ECO:0000256" key="1">
    <source>
        <dbReference type="ARBA" id="ARBA00009547"/>
    </source>
</evidence>
<name>A0A177FHQ9_9EURO</name>
<dbReference type="GO" id="GO:0003676">
    <property type="term" value="F:nucleic acid binding"/>
    <property type="evidence" value="ECO:0007669"/>
    <property type="project" value="InterPro"/>
</dbReference>
<dbReference type="GeneID" id="34598066"/>
<feature type="region of interest" description="Disordered" evidence="8">
    <location>
        <begin position="386"/>
        <end position="408"/>
    </location>
</feature>
<evidence type="ECO:0000256" key="6">
    <source>
        <dbReference type="ARBA" id="ARBA00023157"/>
    </source>
</evidence>
<dbReference type="OrthoDB" id="441446at2759"/>
<comment type="similarity">
    <text evidence="1">Belongs to the nuclease type I family.</text>
</comment>
<dbReference type="GO" id="GO:0016788">
    <property type="term" value="F:hydrolase activity, acting on ester bonds"/>
    <property type="evidence" value="ECO:0007669"/>
    <property type="project" value="InterPro"/>
</dbReference>
<organism evidence="9 10">
    <name type="scientific">Fonsecaea monophora</name>
    <dbReference type="NCBI Taxonomy" id="254056"/>
    <lineage>
        <taxon>Eukaryota</taxon>
        <taxon>Fungi</taxon>
        <taxon>Dikarya</taxon>
        <taxon>Ascomycota</taxon>
        <taxon>Pezizomycotina</taxon>
        <taxon>Eurotiomycetes</taxon>
        <taxon>Chaetothyriomycetidae</taxon>
        <taxon>Chaetothyriales</taxon>
        <taxon>Herpotrichiellaceae</taxon>
        <taxon>Fonsecaea</taxon>
    </lineage>
</organism>
<dbReference type="GO" id="GO:0004519">
    <property type="term" value="F:endonuclease activity"/>
    <property type="evidence" value="ECO:0007669"/>
    <property type="project" value="UniProtKB-KW"/>
</dbReference>
<keyword evidence="4" id="KW-0255">Endonuclease</keyword>
<dbReference type="InterPro" id="IPR008947">
    <property type="entry name" value="PLipase_C/P1_nuclease_dom_sf"/>
</dbReference>
<evidence type="ECO:0000256" key="3">
    <source>
        <dbReference type="ARBA" id="ARBA00022723"/>
    </source>
</evidence>
<dbReference type="AlphaFoldDB" id="A0A177FHQ9"/>
<keyword evidence="10" id="KW-1185">Reference proteome</keyword>
<keyword evidence="6" id="KW-1015">Disulfide bond</keyword>
<dbReference type="InterPro" id="IPR003154">
    <property type="entry name" value="S1/P1nuclease"/>
</dbReference>
<dbReference type="GO" id="GO:0046872">
    <property type="term" value="F:metal ion binding"/>
    <property type="evidence" value="ECO:0007669"/>
    <property type="project" value="UniProtKB-KW"/>
</dbReference>
<dbReference type="PANTHER" id="PTHR33146">
    <property type="entry name" value="ENDONUCLEASE 4"/>
    <property type="match status" value="1"/>
</dbReference>